<name>A0ABM1SY27_LIMPO</name>
<feature type="transmembrane region" description="Helical" evidence="1">
    <location>
        <begin position="22"/>
        <end position="45"/>
    </location>
</feature>
<protein>
    <submittedName>
        <fullName evidence="3">Uncharacterized protein LOC111087158</fullName>
    </submittedName>
</protein>
<accession>A0ABM1SY27</accession>
<feature type="transmembrane region" description="Helical" evidence="1">
    <location>
        <begin position="54"/>
        <end position="75"/>
    </location>
</feature>
<feature type="transmembrane region" description="Helical" evidence="1">
    <location>
        <begin position="95"/>
        <end position="113"/>
    </location>
</feature>
<keyword evidence="1" id="KW-1133">Transmembrane helix</keyword>
<reference evidence="3" key="1">
    <citation type="submission" date="2025-08" db="UniProtKB">
        <authorList>
            <consortium name="RefSeq"/>
        </authorList>
    </citation>
    <scope>IDENTIFICATION</scope>
    <source>
        <tissue evidence="3">Muscle</tissue>
    </source>
</reference>
<evidence type="ECO:0000313" key="3">
    <source>
        <dbReference type="RefSeq" id="XP_022248533.1"/>
    </source>
</evidence>
<organism evidence="2 3">
    <name type="scientific">Limulus polyphemus</name>
    <name type="common">Atlantic horseshoe crab</name>
    <dbReference type="NCBI Taxonomy" id="6850"/>
    <lineage>
        <taxon>Eukaryota</taxon>
        <taxon>Metazoa</taxon>
        <taxon>Ecdysozoa</taxon>
        <taxon>Arthropoda</taxon>
        <taxon>Chelicerata</taxon>
        <taxon>Merostomata</taxon>
        <taxon>Xiphosura</taxon>
        <taxon>Limulidae</taxon>
        <taxon>Limulus</taxon>
    </lineage>
</organism>
<gene>
    <name evidence="3" type="primary">LOC111087158</name>
</gene>
<dbReference type="GeneID" id="111087158"/>
<keyword evidence="2" id="KW-1185">Reference proteome</keyword>
<dbReference type="RefSeq" id="XP_022248533.1">
    <property type="nucleotide sequence ID" value="XM_022392825.1"/>
</dbReference>
<keyword evidence="1" id="KW-0472">Membrane</keyword>
<evidence type="ECO:0000313" key="2">
    <source>
        <dbReference type="Proteomes" id="UP000694941"/>
    </source>
</evidence>
<evidence type="ECO:0000256" key="1">
    <source>
        <dbReference type="SAM" id="Phobius"/>
    </source>
</evidence>
<keyword evidence="1" id="KW-0812">Transmembrane</keyword>
<sequence length="132" mass="14858">MISTIVLQVMGLMDDFLDNTEFRFIIIILSVLGQVCVSLMSLIFLQNSKHGRKFLLGCIIWFVIILLSLASVTVMYEEVYFADIETYTAGLVKEVVAPCLTVFAGFYFLICAIHHYQAMGKKLTTTSDIILC</sequence>
<proteinExistence type="predicted"/>
<dbReference type="Proteomes" id="UP000694941">
    <property type="component" value="Unplaced"/>
</dbReference>